<evidence type="ECO:0000313" key="2">
    <source>
        <dbReference type="EMBL" id="SFN43032.1"/>
    </source>
</evidence>
<keyword evidence="2" id="KW-0030">Aminoacyl-tRNA synthetase</keyword>
<dbReference type="STRING" id="1367852.SAMN05216516_107100"/>
<dbReference type="InterPro" id="IPR036515">
    <property type="entry name" value="Transposase_17_sf"/>
</dbReference>
<organism evidence="2 3">
    <name type="scientific">Izhakiella capsodis</name>
    <dbReference type="NCBI Taxonomy" id="1367852"/>
    <lineage>
        <taxon>Bacteria</taxon>
        <taxon>Pseudomonadati</taxon>
        <taxon>Pseudomonadota</taxon>
        <taxon>Gammaproteobacteria</taxon>
        <taxon>Enterobacterales</taxon>
        <taxon>Erwiniaceae</taxon>
        <taxon>Izhakiella</taxon>
    </lineage>
</organism>
<dbReference type="RefSeq" id="WP_092878205.1">
    <property type="nucleotide sequence ID" value="NZ_FOVC01000007.1"/>
</dbReference>
<dbReference type="SMART" id="SM01321">
    <property type="entry name" value="Y1_Tnp"/>
    <property type="match status" value="1"/>
</dbReference>
<dbReference type="SUPFAM" id="SSF55681">
    <property type="entry name" value="Class II aaRS and biotin synthetases"/>
    <property type="match status" value="1"/>
</dbReference>
<feature type="domain" description="Transposase IS200-like" evidence="1">
    <location>
        <begin position="9"/>
        <end position="124"/>
    </location>
</feature>
<sequence>MSRTRRLFIQGIPHLVALRGHNYSPLFQAPEDYHQFLNDLDVALAQFEVSLYAYSLASEHILLLLESSSKERLGRFMQSLGRHYVPWYNQRYGRRGTLWDNRFLASPVEPDSHFLLVKKFVERSNQEKDGYHSFADTPTERITAHAVWLASGATADCRKRNYQQLYQQPVNVALTNRIRFALEQNCPIATLRFTETMEQQLGRPLRPRQCGRPRKHERSKVEEWAWLEKQAGRILQRYSYNEVRLPLLDEWEKTLDDPPFSHENNPVALNNQALLAGDGTRGCLRLLAQNAGLPANCKLWYQGTLFRRPNQSARLQLSSQLGVEAFGYSGVAIELEQLILQYRFFQFLKLDDYAELRINNPGSPEEYHQFRRALLNYYHPIRHLLTAAQSELLDTQPELLLTDQDSLLQRLATTAPSLTHFLSASSKARFEHLGNGLNCMGIPWIHDTNMYPTNDYCHLVAEWHSDRSAYTGLLCRGGRYDGCASRVTGQPTFACGFAFMLEPIMHLLHEVRRPTLPARKVDVILIPTQSHAHSLTLHIADQIRQGYPDLSIASDFSALKTATRQKNACRQGARFIVTVDDELQHVVLDDLEKQRQQQLSPQALLMALGSATIL</sequence>
<keyword evidence="2" id="KW-0436">Ligase</keyword>
<protein>
    <submittedName>
        <fullName evidence="2">Histidyl-tRNA synthetase</fullName>
    </submittedName>
</protein>
<dbReference type="PANTHER" id="PTHR43707">
    <property type="entry name" value="HISTIDYL-TRNA SYNTHETASE"/>
    <property type="match status" value="1"/>
</dbReference>
<dbReference type="OrthoDB" id="9814067at2"/>
<dbReference type="InterPro" id="IPR041715">
    <property type="entry name" value="HisRS-like_core"/>
</dbReference>
<keyword evidence="3" id="KW-1185">Reference proteome</keyword>
<dbReference type="GO" id="GO:0006313">
    <property type="term" value="P:DNA transposition"/>
    <property type="evidence" value="ECO:0007669"/>
    <property type="project" value="InterPro"/>
</dbReference>
<dbReference type="SUPFAM" id="SSF143422">
    <property type="entry name" value="Transposase IS200-like"/>
    <property type="match status" value="1"/>
</dbReference>
<dbReference type="GO" id="GO:0004821">
    <property type="term" value="F:histidine-tRNA ligase activity"/>
    <property type="evidence" value="ECO:0007669"/>
    <property type="project" value="TreeGrafter"/>
</dbReference>
<name>A0A1I4YYF5_9GAMM</name>
<dbReference type="EMBL" id="FOVC01000007">
    <property type="protein sequence ID" value="SFN43032.1"/>
    <property type="molecule type" value="Genomic_DNA"/>
</dbReference>
<dbReference type="Gene3D" id="3.30.930.10">
    <property type="entry name" value="Bira Bifunctional Protein, Domain 2"/>
    <property type="match status" value="1"/>
</dbReference>
<dbReference type="AlphaFoldDB" id="A0A1I4YYF5"/>
<reference evidence="3" key="1">
    <citation type="submission" date="2016-10" db="EMBL/GenBank/DDBJ databases">
        <authorList>
            <person name="Varghese N."/>
            <person name="Submissions S."/>
        </authorList>
    </citation>
    <scope>NUCLEOTIDE SEQUENCE [LARGE SCALE GENOMIC DNA]</scope>
    <source>
        <strain evidence="3">N6PO6</strain>
    </source>
</reference>
<accession>A0A1I4YYF5</accession>
<gene>
    <name evidence="2" type="ORF">SAMN05216516_107100</name>
</gene>
<dbReference type="Pfam" id="PF01797">
    <property type="entry name" value="Y1_Tnp"/>
    <property type="match status" value="1"/>
</dbReference>
<dbReference type="GO" id="GO:0006427">
    <property type="term" value="P:histidyl-tRNA aminoacylation"/>
    <property type="evidence" value="ECO:0007669"/>
    <property type="project" value="TreeGrafter"/>
</dbReference>
<dbReference type="GO" id="GO:0003677">
    <property type="term" value="F:DNA binding"/>
    <property type="evidence" value="ECO:0007669"/>
    <property type="project" value="InterPro"/>
</dbReference>
<dbReference type="GO" id="GO:0004803">
    <property type="term" value="F:transposase activity"/>
    <property type="evidence" value="ECO:0007669"/>
    <property type="project" value="InterPro"/>
</dbReference>
<evidence type="ECO:0000259" key="1">
    <source>
        <dbReference type="SMART" id="SM01321"/>
    </source>
</evidence>
<dbReference type="PANTHER" id="PTHR43707:SF1">
    <property type="entry name" value="HISTIDINE--TRNA LIGASE, MITOCHONDRIAL-RELATED"/>
    <property type="match status" value="1"/>
</dbReference>
<dbReference type="Proteomes" id="UP000242222">
    <property type="component" value="Unassembled WGS sequence"/>
</dbReference>
<dbReference type="Gene3D" id="3.30.70.1290">
    <property type="entry name" value="Transposase IS200-like"/>
    <property type="match status" value="1"/>
</dbReference>
<dbReference type="InterPro" id="IPR002686">
    <property type="entry name" value="Transposase_17"/>
</dbReference>
<evidence type="ECO:0000313" key="3">
    <source>
        <dbReference type="Proteomes" id="UP000242222"/>
    </source>
</evidence>
<dbReference type="InterPro" id="IPR004516">
    <property type="entry name" value="HisRS/HisZ"/>
</dbReference>
<dbReference type="GO" id="GO:0005737">
    <property type="term" value="C:cytoplasm"/>
    <property type="evidence" value="ECO:0007669"/>
    <property type="project" value="InterPro"/>
</dbReference>
<dbReference type="InterPro" id="IPR045864">
    <property type="entry name" value="aa-tRNA-synth_II/BPL/LPL"/>
</dbReference>
<proteinExistence type="predicted"/>
<dbReference type="Pfam" id="PF13393">
    <property type="entry name" value="tRNA-synt_His"/>
    <property type="match status" value="1"/>
</dbReference>